<dbReference type="Proteomes" id="UP000219353">
    <property type="component" value="Unassembled WGS sequence"/>
</dbReference>
<keyword evidence="2" id="KW-1185">Reference proteome</keyword>
<dbReference type="EMBL" id="OBEB01000001">
    <property type="protein sequence ID" value="SNY43183.1"/>
    <property type="molecule type" value="Genomic_DNA"/>
</dbReference>
<reference evidence="2" key="1">
    <citation type="submission" date="2017-09" db="EMBL/GenBank/DDBJ databases">
        <authorList>
            <person name="Varghese N."/>
            <person name="Submissions S."/>
        </authorList>
    </citation>
    <scope>NUCLEOTIDE SEQUENCE [LARGE SCALE GENOMIC DNA]</scope>
    <source>
        <strain evidence="2">CGMCC 1.12461</strain>
    </source>
</reference>
<accession>A0A285I5K5</accession>
<organism evidence="1 2">
    <name type="scientific">Arsukibacterium tuosuense</name>
    <dbReference type="NCBI Taxonomy" id="1323745"/>
    <lineage>
        <taxon>Bacteria</taxon>
        <taxon>Pseudomonadati</taxon>
        <taxon>Pseudomonadota</taxon>
        <taxon>Gammaproteobacteria</taxon>
        <taxon>Chromatiales</taxon>
        <taxon>Chromatiaceae</taxon>
        <taxon>Arsukibacterium</taxon>
    </lineage>
</organism>
<evidence type="ECO:0000313" key="2">
    <source>
        <dbReference type="Proteomes" id="UP000219353"/>
    </source>
</evidence>
<dbReference type="AlphaFoldDB" id="A0A285I5K5"/>
<gene>
    <name evidence="1" type="ORF">SAMN06297280_0545</name>
</gene>
<protein>
    <submittedName>
        <fullName evidence="1">Uncharacterized protein</fullName>
    </submittedName>
</protein>
<evidence type="ECO:0000313" key="1">
    <source>
        <dbReference type="EMBL" id="SNY43183.1"/>
    </source>
</evidence>
<name>A0A285I5K5_9GAMM</name>
<sequence length="43" mass="4942">MASAFLQYIAEFMSVHVVCVRFVFGMKFSNSLAFILRQKVDIP</sequence>
<proteinExistence type="predicted"/>